<evidence type="ECO:0000259" key="7">
    <source>
        <dbReference type="PROSITE" id="PS00624"/>
    </source>
</evidence>
<organism evidence="8 9">
    <name type="scientific">Thioclava kandeliae</name>
    <dbReference type="NCBI Taxonomy" id="3070818"/>
    <lineage>
        <taxon>Bacteria</taxon>
        <taxon>Pseudomonadati</taxon>
        <taxon>Pseudomonadota</taxon>
        <taxon>Alphaproteobacteria</taxon>
        <taxon>Rhodobacterales</taxon>
        <taxon>Paracoccaceae</taxon>
        <taxon>Thioclava</taxon>
    </lineage>
</organism>
<proteinExistence type="inferred from homology"/>
<sequence>MEYDYVIVGAGSAGCVLANRLTEDPETCVLLLEAGRRDNNLFIHMPAGVYKAWRDPRFNWNYESEVEAEMLARKIPVPRGKVLGGSSSINSMVYLRGHPTDYDRWAHDYGLSDWDYAHCLPYFKKAEKSERGADAWHGDRGPLGVSRASSKNILYDAFAAAGDEIGVGTSDDLNGYRPEGLGLYDSTKWNGRRCSTAVGYLHPVMKRANLTVETGAQVIGIVLSENRATGVTYTKAGNTITAAASREVILSGGAINSPQLLMLSGIGPEEELARLGIPCRHALKGVGQNLQDHIDLMMQWSCKKPVTLKNLGNPLIQAAVGAQWLTTRKGPVASNIWEAGGLIRTEAGLPAPNIQYHFAAVAMNQVGDQFRLEQGFQLHVSQLRQESRGRIALDASNPRGAPHIEFNFLSTEHDRQELVDGVLAARELINTPLFREFLGEELIPGPKLRNRAEILEFVRSTGETEFHPSCTCRMGRDEMAVVDDTLRVHGLEGLRVIDASVMPNVISSNLNATVIMIAEKAADNIRGRAALPPERPRFFFDKVEPKIIQILEAVISQPVA</sequence>
<dbReference type="InterPro" id="IPR012132">
    <property type="entry name" value="GMC_OxRdtase"/>
</dbReference>
<dbReference type="PROSITE" id="PS00624">
    <property type="entry name" value="GMC_OXRED_2"/>
    <property type="match status" value="1"/>
</dbReference>
<comment type="similarity">
    <text evidence="2 5">Belongs to the GMC oxidoreductase family.</text>
</comment>
<reference evidence="8 9" key="2">
    <citation type="submission" date="2024-06" db="EMBL/GenBank/DDBJ databases">
        <title>Thioclava kandeliae sp. nov. from a rhizosphere soil sample of Kandelia candel in a mangrove.</title>
        <authorList>
            <person name="Mu T."/>
        </authorList>
    </citation>
    <scope>NUCLEOTIDE SEQUENCE [LARGE SCALE GENOMIC DNA]</scope>
    <source>
        <strain evidence="8 9">CPCC 100088</strain>
    </source>
</reference>
<evidence type="ECO:0000313" key="9">
    <source>
        <dbReference type="Proteomes" id="UP001438953"/>
    </source>
</evidence>
<dbReference type="PROSITE" id="PS00623">
    <property type="entry name" value="GMC_OXRED_1"/>
    <property type="match status" value="1"/>
</dbReference>
<dbReference type="Pfam" id="PF00732">
    <property type="entry name" value="GMC_oxred_N"/>
    <property type="match status" value="1"/>
</dbReference>
<keyword evidence="3 5" id="KW-0285">Flavoprotein</keyword>
<dbReference type="Pfam" id="PF05199">
    <property type="entry name" value="GMC_oxred_C"/>
    <property type="match status" value="1"/>
</dbReference>
<accession>A0ABV1SML6</accession>
<keyword evidence="8" id="KW-0560">Oxidoreductase</keyword>
<keyword evidence="9" id="KW-1185">Reference proteome</keyword>
<dbReference type="PANTHER" id="PTHR11552:SF147">
    <property type="entry name" value="CHOLINE DEHYDROGENASE, MITOCHONDRIAL"/>
    <property type="match status" value="1"/>
</dbReference>
<dbReference type="PIRSF" id="PIRSF000137">
    <property type="entry name" value="Alcohol_oxidase"/>
    <property type="match status" value="1"/>
</dbReference>
<dbReference type="SUPFAM" id="SSF51905">
    <property type="entry name" value="FAD/NAD(P)-binding domain"/>
    <property type="match status" value="1"/>
</dbReference>
<evidence type="ECO:0000259" key="6">
    <source>
        <dbReference type="PROSITE" id="PS00623"/>
    </source>
</evidence>
<evidence type="ECO:0000313" key="8">
    <source>
        <dbReference type="EMBL" id="MER5173806.1"/>
    </source>
</evidence>
<dbReference type="EC" id="1.1.99.1" evidence="8"/>
<gene>
    <name evidence="8" type="ORF">VSX56_18785</name>
</gene>
<evidence type="ECO:0000256" key="5">
    <source>
        <dbReference type="RuleBase" id="RU003968"/>
    </source>
</evidence>
<dbReference type="InterPro" id="IPR000172">
    <property type="entry name" value="GMC_OxRdtase_N"/>
</dbReference>
<dbReference type="Proteomes" id="UP001438953">
    <property type="component" value="Unassembled WGS sequence"/>
</dbReference>
<protein>
    <submittedName>
        <fullName evidence="8">Choline dehydrogenase</fullName>
        <ecNumber evidence="8">1.1.99.1</ecNumber>
    </submittedName>
</protein>
<feature type="domain" description="Glucose-methanol-choline oxidoreductase N-terminal" evidence="7">
    <location>
        <begin position="253"/>
        <end position="267"/>
    </location>
</feature>
<dbReference type="RefSeq" id="WP_350939116.1">
    <property type="nucleotide sequence ID" value="NZ_JAYWLC010000030.1"/>
</dbReference>
<dbReference type="SUPFAM" id="SSF54373">
    <property type="entry name" value="FAD-linked reductases, C-terminal domain"/>
    <property type="match status" value="1"/>
</dbReference>
<evidence type="ECO:0000256" key="3">
    <source>
        <dbReference type="ARBA" id="ARBA00022630"/>
    </source>
</evidence>
<evidence type="ECO:0000256" key="1">
    <source>
        <dbReference type="ARBA" id="ARBA00001974"/>
    </source>
</evidence>
<dbReference type="EMBL" id="JAYWLC010000030">
    <property type="protein sequence ID" value="MER5173806.1"/>
    <property type="molecule type" value="Genomic_DNA"/>
</dbReference>
<evidence type="ECO:0000256" key="2">
    <source>
        <dbReference type="ARBA" id="ARBA00010790"/>
    </source>
</evidence>
<evidence type="ECO:0000256" key="4">
    <source>
        <dbReference type="ARBA" id="ARBA00022827"/>
    </source>
</evidence>
<dbReference type="InterPro" id="IPR007867">
    <property type="entry name" value="GMC_OxRtase_C"/>
</dbReference>
<reference evidence="8 9" key="1">
    <citation type="submission" date="2024-01" db="EMBL/GenBank/DDBJ databases">
        <authorList>
            <person name="Deng Y."/>
            <person name="Su J."/>
        </authorList>
    </citation>
    <scope>NUCLEOTIDE SEQUENCE [LARGE SCALE GENOMIC DNA]</scope>
    <source>
        <strain evidence="8 9">CPCC 100088</strain>
    </source>
</reference>
<dbReference type="GO" id="GO:0008812">
    <property type="term" value="F:choline dehydrogenase activity"/>
    <property type="evidence" value="ECO:0007669"/>
    <property type="project" value="UniProtKB-EC"/>
</dbReference>
<feature type="domain" description="Glucose-methanol-choline oxidoreductase N-terminal" evidence="6">
    <location>
        <begin position="80"/>
        <end position="103"/>
    </location>
</feature>
<dbReference type="Gene3D" id="3.30.560.10">
    <property type="entry name" value="Glucose Oxidase, domain 3"/>
    <property type="match status" value="1"/>
</dbReference>
<dbReference type="PANTHER" id="PTHR11552">
    <property type="entry name" value="GLUCOSE-METHANOL-CHOLINE GMC OXIDOREDUCTASE"/>
    <property type="match status" value="1"/>
</dbReference>
<name>A0ABV1SML6_9RHOB</name>
<comment type="cofactor">
    <cofactor evidence="1">
        <name>FAD</name>
        <dbReference type="ChEBI" id="CHEBI:57692"/>
    </cofactor>
</comment>
<dbReference type="Gene3D" id="3.50.50.60">
    <property type="entry name" value="FAD/NAD(P)-binding domain"/>
    <property type="match status" value="1"/>
</dbReference>
<dbReference type="NCBIfam" id="NF002550">
    <property type="entry name" value="PRK02106.1"/>
    <property type="match status" value="1"/>
</dbReference>
<comment type="caution">
    <text evidence="8">The sequence shown here is derived from an EMBL/GenBank/DDBJ whole genome shotgun (WGS) entry which is preliminary data.</text>
</comment>
<dbReference type="InterPro" id="IPR036188">
    <property type="entry name" value="FAD/NAD-bd_sf"/>
</dbReference>
<keyword evidence="4 5" id="KW-0274">FAD</keyword>